<dbReference type="Pfam" id="PF00005">
    <property type="entry name" value="ABC_tran"/>
    <property type="match status" value="2"/>
</dbReference>
<organism evidence="11 12">
    <name type="scientific">Rhodobacter xanthinilyticus</name>
    <dbReference type="NCBI Taxonomy" id="1850250"/>
    <lineage>
        <taxon>Bacteria</taxon>
        <taxon>Pseudomonadati</taxon>
        <taxon>Pseudomonadota</taxon>
        <taxon>Alphaproteobacteria</taxon>
        <taxon>Rhodobacterales</taxon>
        <taxon>Rhodobacter group</taxon>
        <taxon>Rhodobacter</taxon>
    </lineage>
</organism>
<dbReference type="FunFam" id="3.40.50.300:FF:000127">
    <property type="entry name" value="Ribose import ATP-binding protein RbsA"/>
    <property type="match status" value="1"/>
</dbReference>
<dbReference type="GO" id="GO:0005886">
    <property type="term" value="C:plasma membrane"/>
    <property type="evidence" value="ECO:0007669"/>
    <property type="project" value="UniProtKB-SubCell"/>
</dbReference>
<dbReference type="GO" id="GO:0005524">
    <property type="term" value="F:ATP binding"/>
    <property type="evidence" value="ECO:0007669"/>
    <property type="project" value="UniProtKB-KW"/>
</dbReference>
<proteinExistence type="predicted"/>
<dbReference type="KEGG" id="rhp:LPB142_04425"/>
<evidence type="ECO:0000259" key="10">
    <source>
        <dbReference type="PROSITE" id="PS50893"/>
    </source>
</evidence>
<protein>
    <submittedName>
        <fullName evidence="11">ABC transporter</fullName>
    </submittedName>
</protein>
<evidence type="ECO:0000256" key="4">
    <source>
        <dbReference type="ARBA" id="ARBA00022597"/>
    </source>
</evidence>
<keyword evidence="7" id="KW-0067">ATP-binding</keyword>
<keyword evidence="5" id="KW-0677">Repeat</keyword>
<dbReference type="InterPro" id="IPR003439">
    <property type="entry name" value="ABC_transporter-like_ATP-bd"/>
</dbReference>
<dbReference type="PROSITE" id="PS00211">
    <property type="entry name" value="ABC_TRANSPORTER_1"/>
    <property type="match status" value="2"/>
</dbReference>
<keyword evidence="3" id="KW-1003">Cell membrane</keyword>
<dbReference type="STRING" id="1850250.LPB142_04425"/>
<accession>A0A1D9M9X6</accession>
<evidence type="ECO:0000256" key="9">
    <source>
        <dbReference type="ARBA" id="ARBA00023136"/>
    </source>
</evidence>
<evidence type="ECO:0000256" key="3">
    <source>
        <dbReference type="ARBA" id="ARBA00022475"/>
    </source>
</evidence>
<dbReference type="SMART" id="SM00382">
    <property type="entry name" value="AAA"/>
    <property type="match status" value="1"/>
</dbReference>
<dbReference type="GO" id="GO:0016887">
    <property type="term" value="F:ATP hydrolysis activity"/>
    <property type="evidence" value="ECO:0007669"/>
    <property type="project" value="InterPro"/>
</dbReference>
<dbReference type="InterPro" id="IPR017871">
    <property type="entry name" value="ABC_transporter-like_CS"/>
</dbReference>
<dbReference type="InterPro" id="IPR050107">
    <property type="entry name" value="ABC_carbohydrate_import_ATPase"/>
</dbReference>
<dbReference type="CDD" id="cd03216">
    <property type="entry name" value="ABC_Carb_Monos_I"/>
    <property type="match status" value="1"/>
</dbReference>
<keyword evidence="4" id="KW-0762">Sugar transport</keyword>
<dbReference type="Gene3D" id="3.40.50.300">
    <property type="entry name" value="P-loop containing nucleotide triphosphate hydrolases"/>
    <property type="match status" value="2"/>
</dbReference>
<evidence type="ECO:0000256" key="1">
    <source>
        <dbReference type="ARBA" id="ARBA00004202"/>
    </source>
</evidence>
<dbReference type="EMBL" id="CP017781">
    <property type="protein sequence ID" value="AOZ68654.1"/>
    <property type="molecule type" value="Genomic_DNA"/>
</dbReference>
<reference evidence="11 12" key="1">
    <citation type="submission" date="2016-10" db="EMBL/GenBank/DDBJ databases">
        <title>Rhodobacter sp. LPB0142, isolated from sea water.</title>
        <authorList>
            <person name="Kim E."/>
            <person name="Yi H."/>
        </authorList>
    </citation>
    <scope>NUCLEOTIDE SEQUENCE [LARGE SCALE GENOMIC DNA]</scope>
    <source>
        <strain evidence="11 12">LPB0142</strain>
    </source>
</reference>
<evidence type="ECO:0000256" key="8">
    <source>
        <dbReference type="ARBA" id="ARBA00022967"/>
    </source>
</evidence>
<dbReference type="PANTHER" id="PTHR43790:SF4">
    <property type="entry name" value="GUANOSINE IMPORT ATP-BINDING PROTEIN NUPO"/>
    <property type="match status" value="1"/>
</dbReference>
<dbReference type="InterPro" id="IPR003593">
    <property type="entry name" value="AAA+_ATPase"/>
</dbReference>
<feature type="domain" description="ABC transporter" evidence="10">
    <location>
        <begin position="6"/>
        <end position="237"/>
    </location>
</feature>
<keyword evidence="2" id="KW-0813">Transport</keyword>
<dbReference type="Proteomes" id="UP000176562">
    <property type="component" value="Chromosome"/>
</dbReference>
<keyword evidence="9" id="KW-0472">Membrane</keyword>
<evidence type="ECO:0000256" key="2">
    <source>
        <dbReference type="ARBA" id="ARBA00022448"/>
    </source>
</evidence>
<dbReference type="SUPFAM" id="SSF52540">
    <property type="entry name" value="P-loop containing nucleoside triphosphate hydrolases"/>
    <property type="match status" value="2"/>
</dbReference>
<evidence type="ECO:0000313" key="11">
    <source>
        <dbReference type="EMBL" id="AOZ68654.1"/>
    </source>
</evidence>
<dbReference type="PROSITE" id="PS50893">
    <property type="entry name" value="ABC_TRANSPORTER_2"/>
    <property type="match status" value="2"/>
</dbReference>
<dbReference type="AlphaFoldDB" id="A0A1D9M9X6"/>
<evidence type="ECO:0000256" key="6">
    <source>
        <dbReference type="ARBA" id="ARBA00022741"/>
    </source>
</evidence>
<dbReference type="RefSeq" id="WP_071165634.1">
    <property type="nucleotide sequence ID" value="NZ_CP017781.1"/>
</dbReference>
<keyword evidence="8" id="KW-1278">Translocase</keyword>
<evidence type="ECO:0000256" key="7">
    <source>
        <dbReference type="ARBA" id="ARBA00022840"/>
    </source>
</evidence>
<feature type="domain" description="ABC transporter" evidence="10">
    <location>
        <begin position="255"/>
        <end position="498"/>
    </location>
</feature>
<name>A0A1D9M9X6_9RHOB</name>
<dbReference type="InterPro" id="IPR027417">
    <property type="entry name" value="P-loop_NTPase"/>
</dbReference>
<dbReference type="PANTHER" id="PTHR43790">
    <property type="entry name" value="CARBOHYDRATE TRANSPORT ATP-BINDING PROTEIN MG119-RELATED"/>
    <property type="match status" value="1"/>
</dbReference>
<evidence type="ECO:0000313" key="12">
    <source>
        <dbReference type="Proteomes" id="UP000176562"/>
    </source>
</evidence>
<gene>
    <name evidence="11" type="ORF">LPB142_04425</name>
</gene>
<keyword evidence="12" id="KW-1185">Reference proteome</keyword>
<sequence>MGDKLLEIVGLTKAYPGVVANDGVGFAVAPGEVHALLGENGAGKSTLVKMIYGLVKPDAGEMRLAGAPYTPAEPRAARASGVAMVFQHFSLFEALNVAENVALGMENPPPMRQLAARIREISTAYGLPLDPARTVGDLSAGERQRVEIIRCLLQDPKLLIMDEPTSVLTPQEVEILFRTLRKLSAEGTAILYISHKLEEIRSLCDAATVLRGGKVVGTCTPREKTARELAEMMVGGEFATTERAVRPLGPVILEVRALDLAPMSQFGPALKQVSLALRSGEILGIGGVAGNGQEELLATLSGERVSAPGTVFLHGQDVSALGPNDRRRLGLQGAPEERLGHAAVPAMSLTENALLTGTVRRPLTHKGLLDMKAARLFAEEVIREFDVRTPGPQVAARALSGGNLQKFVIGREVLQFPEVLIVNQPTWGVDAAAAAAIRQALLALAAKGAAVIVISQDLDEVMEIADRFCALNEGRLSAPRPTEGLTIDEIGLMLGGVHGMEAAQ</sequence>
<keyword evidence="6" id="KW-0547">Nucleotide-binding</keyword>
<comment type="subcellular location">
    <subcellularLocation>
        <location evidence="1">Cell membrane</location>
        <topology evidence="1">Peripheral membrane protein</topology>
    </subcellularLocation>
</comment>
<evidence type="ECO:0000256" key="5">
    <source>
        <dbReference type="ARBA" id="ARBA00022737"/>
    </source>
</evidence>